<accession>A0A6G1K279</accession>
<dbReference type="GO" id="GO:0047499">
    <property type="term" value="F:calcium-independent phospholipase A2 activity"/>
    <property type="evidence" value="ECO:0007669"/>
    <property type="project" value="TreeGrafter"/>
</dbReference>
<dbReference type="GO" id="GO:0016020">
    <property type="term" value="C:membrane"/>
    <property type="evidence" value="ECO:0007669"/>
    <property type="project" value="TreeGrafter"/>
</dbReference>
<evidence type="ECO:0000256" key="2">
    <source>
        <dbReference type="ARBA" id="ARBA00022963"/>
    </source>
</evidence>
<protein>
    <recommendedName>
        <fullName evidence="6">PNPLA domain-containing protein</fullName>
    </recommendedName>
</protein>
<keyword evidence="2 4" id="KW-0442">Lipid degradation</keyword>
<feature type="region of interest" description="Disordered" evidence="5">
    <location>
        <begin position="1315"/>
        <end position="1338"/>
    </location>
</feature>
<dbReference type="Pfam" id="PF01734">
    <property type="entry name" value="Patatin"/>
    <property type="match status" value="1"/>
</dbReference>
<dbReference type="InterPro" id="IPR002641">
    <property type="entry name" value="PNPLA_dom"/>
</dbReference>
<feature type="active site" description="Nucleophile" evidence="4">
    <location>
        <position position="755"/>
    </location>
</feature>
<proteinExistence type="predicted"/>
<dbReference type="InterPro" id="IPR016035">
    <property type="entry name" value="Acyl_Trfase/lysoPLipase"/>
</dbReference>
<keyword evidence="8" id="KW-1185">Reference proteome</keyword>
<feature type="short sequence motif" description="DGA/G" evidence="4">
    <location>
        <begin position="884"/>
        <end position="886"/>
    </location>
</feature>
<dbReference type="PROSITE" id="PS51635">
    <property type="entry name" value="PNPLA"/>
    <property type="match status" value="1"/>
</dbReference>
<keyword evidence="1 4" id="KW-0378">Hydrolase</keyword>
<dbReference type="Gene3D" id="3.40.1090.10">
    <property type="entry name" value="Cytosolic phospholipase A2 catalytic domain"/>
    <property type="match status" value="1"/>
</dbReference>
<feature type="compositionally biased region" description="Basic and acidic residues" evidence="5">
    <location>
        <begin position="1315"/>
        <end position="1326"/>
    </location>
</feature>
<feature type="short sequence motif" description="GXSXG" evidence="4">
    <location>
        <begin position="753"/>
        <end position="757"/>
    </location>
</feature>
<feature type="active site" description="Proton acceptor" evidence="4">
    <location>
        <position position="884"/>
    </location>
</feature>
<gene>
    <name evidence="7" type="ORF">K504DRAFT_505054</name>
</gene>
<organism evidence="7 8">
    <name type="scientific">Pleomassaria siparia CBS 279.74</name>
    <dbReference type="NCBI Taxonomy" id="1314801"/>
    <lineage>
        <taxon>Eukaryota</taxon>
        <taxon>Fungi</taxon>
        <taxon>Dikarya</taxon>
        <taxon>Ascomycota</taxon>
        <taxon>Pezizomycotina</taxon>
        <taxon>Dothideomycetes</taxon>
        <taxon>Pleosporomycetidae</taxon>
        <taxon>Pleosporales</taxon>
        <taxon>Pleomassariaceae</taxon>
        <taxon>Pleomassaria</taxon>
    </lineage>
</organism>
<evidence type="ECO:0000313" key="8">
    <source>
        <dbReference type="Proteomes" id="UP000799428"/>
    </source>
</evidence>
<evidence type="ECO:0000256" key="5">
    <source>
        <dbReference type="SAM" id="MobiDB-lite"/>
    </source>
</evidence>
<evidence type="ECO:0000256" key="1">
    <source>
        <dbReference type="ARBA" id="ARBA00022801"/>
    </source>
</evidence>
<evidence type="ECO:0000259" key="6">
    <source>
        <dbReference type="PROSITE" id="PS51635"/>
    </source>
</evidence>
<feature type="region of interest" description="Disordered" evidence="5">
    <location>
        <begin position="1"/>
        <end position="71"/>
    </location>
</feature>
<dbReference type="Proteomes" id="UP000799428">
    <property type="component" value="Unassembled WGS sequence"/>
</dbReference>
<dbReference type="GO" id="GO:0019369">
    <property type="term" value="P:arachidonate metabolic process"/>
    <property type="evidence" value="ECO:0007669"/>
    <property type="project" value="TreeGrafter"/>
</dbReference>
<dbReference type="GO" id="GO:0046486">
    <property type="term" value="P:glycerolipid metabolic process"/>
    <property type="evidence" value="ECO:0007669"/>
    <property type="project" value="UniProtKB-ARBA"/>
</dbReference>
<keyword evidence="3 4" id="KW-0443">Lipid metabolism</keyword>
<dbReference type="PANTHER" id="PTHR24185:SF1">
    <property type="entry name" value="CALCIUM-INDEPENDENT PHOSPHOLIPASE A2-GAMMA"/>
    <property type="match status" value="1"/>
</dbReference>
<dbReference type="EMBL" id="MU005775">
    <property type="protein sequence ID" value="KAF2706976.1"/>
    <property type="molecule type" value="Genomic_DNA"/>
</dbReference>
<feature type="compositionally biased region" description="Polar residues" evidence="5">
    <location>
        <begin position="284"/>
        <end position="293"/>
    </location>
</feature>
<feature type="compositionally biased region" description="Basic and acidic residues" evidence="5">
    <location>
        <begin position="1194"/>
        <end position="1205"/>
    </location>
</feature>
<feature type="region of interest" description="Disordered" evidence="5">
    <location>
        <begin position="1160"/>
        <end position="1245"/>
    </location>
</feature>
<feature type="region of interest" description="Disordered" evidence="5">
    <location>
        <begin position="281"/>
        <end position="310"/>
    </location>
</feature>
<evidence type="ECO:0000256" key="4">
    <source>
        <dbReference type="PROSITE-ProRule" id="PRU01161"/>
    </source>
</evidence>
<sequence length="1351" mass="152650">MSSPAAHWKPPERTTSSLSSSVNPNASGIPVTRATSAGITTWPLDRASFSQPSKDVASSPHKSSTLAAQPDLPTPPEILLKICECSEATKKRIWNCSYCDMNFCDDCWGKQGPHKPGRTGSDGLPHEKGDPSIVKRLKSILTPPTDSGEQQQLHVEDEDTTWFGIAKNEANQSIFQDYGRYANIMADSTTGAHKMRYPQLVSFIGQTGAGKSTLVKMLIDQQERRNRPYQTGQFASPVVGSVRTENVPTSGDVHLYGDPQTYIGEYPLLYADCEDLEGGENMPMSAQYTNSALTPKDEKKEKRQPYNDSRKRYRIGRVARGKPRNIKWAITPETSKRQYAVTELYPRLLYTFSDVVVFVLRNPKGFESSVLSKLIEWASASMEKSLNQPTLPHAVIALNATDMEVDQQEWDPEYATSVLMSSVSGAINRDPKYRELADYWIGRGKRIQSMTDLLECYCSSVTVVRVPIKGRYMKIDEQIKRLHKVLWERCSESVRAKRRSRMLSNSEELNVYLQCAFDHFSQDLDTPFNFMDVAFRISPIPAGFGGNILKLAVAIKNSHRMSDPRKVFRELSFMVASCILLDCVRQSLKGPAEQILEKAYIDYCDSALEDFCAIFWPCTFANKLGRCVNVQDRHKKGHQNERGKIIGSGEYVSDFTWETFADDWGRLLQEYLSDFQNSVQQRIALNPASSELSATTTLHHINLNSFYQRLGGAQMATANFKKVLQKRIQSLHARFTKSIPRIPVQDFFDLVVGTSTGGILALALGVKNLSVKNCMALFRKLIDRAFTPKFYGGLKIGKRKYRTRPLEDILKENFKDESIFGGVHEMSASYARKVAVTASLSYRLERPDDPANELRLWEAARATSAAPTFFRPFVNSRTKQGFIDGAVFHNNPVRIANYESKLIWPDVEESHPDILLSIGTGHNGADTEGFVDTSGLDRRRYHTRTILNKVRPEVQQPQRSYPALWAFPELNSWINVLFKRVDNLLDSEAIWRSFRSDVVGTSSYLQAHRYIRINPQVRFRTPKMDDKSQIDKLYDDFSSRMQIPYMHDKVVRIASASTGSELLLFREIRTAQFAVVLQKARITPETWASTCRDISCTHSSHISGCKESGQSEEVEDIALTREVIRMMTETGYFDVGSIVISVSQQAIIVAIDLHLTNEQQKPHPLNGFPISGFPRSLADKEPLKRTPSSPSLSETDRSSMAQKRETLRRKRSVRPRFPAGNNDVRPISDISTNGSSSSDPIEYPENASEVNDWVNRRFEARRAPPKPVQSLGRTFHEDTLFELHGSPVEHSRPGSHTHMHIDEDEDDAALTQALERSEREARDRYMGPRRRNAGTDGDELQKVIMLSLIDM</sequence>
<dbReference type="GO" id="GO:0016042">
    <property type="term" value="P:lipid catabolic process"/>
    <property type="evidence" value="ECO:0007669"/>
    <property type="project" value="UniProtKB-UniRule"/>
</dbReference>
<reference evidence="7" key="1">
    <citation type="journal article" date="2020" name="Stud. Mycol.">
        <title>101 Dothideomycetes genomes: a test case for predicting lifestyles and emergence of pathogens.</title>
        <authorList>
            <person name="Haridas S."/>
            <person name="Albert R."/>
            <person name="Binder M."/>
            <person name="Bloem J."/>
            <person name="Labutti K."/>
            <person name="Salamov A."/>
            <person name="Andreopoulos B."/>
            <person name="Baker S."/>
            <person name="Barry K."/>
            <person name="Bills G."/>
            <person name="Bluhm B."/>
            <person name="Cannon C."/>
            <person name="Castanera R."/>
            <person name="Culley D."/>
            <person name="Daum C."/>
            <person name="Ezra D."/>
            <person name="Gonzalez J."/>
            <person name="Henrissat B."/>
            <person name="Kuo A."/>
            <person name="Liang C."/>
            <person name="Lipzen A."/>
            <person name="Lutzoni F."/>
            <person name="Magnuson J."/>
            <person name="Mondo S."/>
            <person name="Nolan M."/>
            <person name="Ohm R."/>
            <person name="Pangilinan J."/>
            <person name="Park H.-J."/>
            <person name="Ramirez L."/>
            <person name="Alfaro M."/>
            <person name="Sun H."/>
            <person name="Tritt A."/>
            <person name="Yoshinaga Y."/>
            <person name="Zwiers L.-H."/>
            <person name="Turgeon B."/>
            <person name="Goodwin S."/>
            <person name="Spatafora J."/>
            <person name="Crous P."/>
            <person name="Grigoriev I."/>
        </authorList>
    </citation>
    <scope>NUCLEOTIDE SEQUENCE</scope>
    <source>
        <strain evidence="7">CBS 279.74</strain>
    </source>
</reference>
<dbReference type="SUPFAM" id="SSF52151">
    <property type="entry name" value="FabD/lysophospholipase-like"/>
    <property type="match status" value="1"/>
</dbReference>
<evidence type="ECO:0000256" key="3">
    <source>
        <dbReference type="ARBA" id="ARBA00023098"/>
    </source>
</evidence>
<feature type="domain" description="PNPLA" evidence="6">
    <location>
        <begin position="708"/>
        <end position="897"/>
    </location>
</feature>
<feature type="compositionally biased region" description="Low complexity" evidence="5">
    <location>
        <begin position="1227"/>
        <end position="1241"/>
    </location>
</feature>
<dbReference type="PANTHER" id="PTHR24185">
    <property type="entry name" value="CALCIUM-INDEPENDENT PHOSPHOLIPASE A2-GAMMA"/>
    <property type="match status" value="1"/>
</dbReference>
<dbReference type="OrthoDB" id="194358at2759"/>
<evidence type="ECO:0000313" key="7">
    <source>
        <dbReference type="EMBL" id="KAF2706976.1"/>
    </source>
</evidence>
<comment type="caution">
    <text evidence="4">Lacks conserved residue(s) required for the propagation of feature annotation.</text>
</comment>
<feature type="compositionally biased region" description="Basic and acidic residues" evidence="5">
    <location>
        <begin position="295"/>
        <end position="310"/>
    </location>
</feature>
<name>A0A6G1K279_9PLEO</name>
<dbReference type="CDD" id="cd07199">
    <property type="entry name" value="Pat17_PNPLA8_PNPLA9_like"/>
    <property type="match status" value="1"/>
</dbReference>